<evidence type="ECO:0000313" key="1">
    <source>
        <dbReference type="EMBL" id="OLP20580.1"/>
    </source>
</evidence>
<comment type="caution">
    <text evidence="1">The sequence shown here is derived from an EMBL/GenBank/DDBJ whole genome shotgun (WGS) entry which is preliminary data.</text>
</comment>
<feature type="non-terminal residue" evidence="1">
    <location>
        <position position="30"/>
    </location>
</feature>
<dbReference type="AlphaFoldDB" id="A0A1Q8ZK25"/>
<feature type="non-terminal residue" evidence="1">
    <location>
        <position position="1"/>
    </location>
</feature>
<protein>
    <submittedName>
        <fullName evidence="1">Uncharacterized protein</fullName>
    </submittedName>
</protein>
<gene>
    <name evidence="1" type="ORF">AK812_SmicGene48981</name>
</gene>
<sequence length="30" mass="3484">AELLSKATERLGYRHSLDHLLSGWRDSERS</sequence>
<accession>A0A1Q8ZK25</accession>
<dbReference type="EMBL" id="LSRX01009455">
    <property type="protein sequence ID" value="OLP20580.1"/>
    <property type="molecule type" value="Genomic_DNA"/>
</dbReference>
<keyword evidence="2" id="KW-1185">Reference proteome</keyword>
<name>A0A1Q8ZK25_SYMMI</name>
<reference evidence="1 2" key="1">
    <citation type="submission" date="2016-02" db="EMBL/GenBank/DDBJ databases">
        <title>Genome analysis of coral dinoflagellate symbionts highlights evolutionary adaptations to a symbiotic lifestyle.</title>
        <authorList>
            <person name="Aranda M."/>
            <person name="Li Y."/>
            <person name="Liew Y.J."/>
            <person name="Baumgarten S."/>
            <person name="Simakov O."/>
            <person name="Wilson M."/>
            <person name="Piel J."/>
            <person name="Ashoor H."/>
            <person name="Bougouffa S."/>
            <person name="Bajic V.B."/>
            <person name="Ryu T."/>
            <person name="Ravasi T."/>
            <person name="Bayer T."/>
            <person name="Micklem G."/>
            <person name="Kim H."/>
            <person name="Bhak J."/>
            <person name="Lajeunesse T.C."/>
            <person name="Voolstra C.R."/>
        </authorList>
    </citation>
    <scope>NUCLEOTIDE SEQUENCE [LARGE SCALE GENOMIC DNA]</scope>
    <source>
        <strain evidence="1 2">CCMP2467</strain>
    </source>
</reference>
<proteinExistence type="predicted"/>
<dbReference type="Proteomes" id="UP000186817">
    <property type="component" value="Unassembled WGS sequence"/>
</dbReference>
<evidence type="ECO:0000313" key="2">
    <source>
        <dbReference type="Proteomes" id="UP000186817"/>
    </source>
</evidence>
<organism evidence="1 2">
    <name type="scientific">Symbiodinium microadriaticum</name>
    <name type="common">Dinoflagellate</name>
    <name type="synonym">Zooxanthella microadriatica</name>
    <dbReference type="NCBI Taxonomy" id="2951"/>
    <lineage>
        <taxon>Eukaryota</taxon>
        <taxon>Sar</taxon>
        <taxon>Alveolata</taxon>
        <taxon>Dinophyceae</taxon>
        <taxon>Suessiales</taxon>
        <taxon>Symbiodiniaceae</taxon>
        <taxon>Symbiodinium</taxon>
    </lineage>
</organism>